<evidence type="ECO:0000256" key="1">
    <source>
        <dbReference type="ARBA" id="ARBA00022729"/>
    </source>
</evidence>
<dbReference type="SMART" id="SM00560">
    <property type="entry name" value="LamGL"/>
    <property type="match status" value="1"/>
</dbReference>
<dbReference type="EMBL" id="BAAAZI010000001">
    <property type="protein sequence ID" value="GAA4131177.1"/>
    <property type="molecule type" value="Genomic_DNA"/>
</dbReference>
<evidence type="ECO:0000313" key="4">
    <source>
        <dbReference type="EMBL" id="GAA4131177.1"/>
    </source>
</evidence>
<reference evidence="5" key="1">
    <citation type="journal article" date="2019" name="Int. J. Syst. Evol. Microbiol.">
        <title>The Global Catalogue of Microorganisms (GCM) 10K type strain sequencing project: providing services to taxonomists for standard genome sequencing and annotation.</title>
        <authorList>
            <consortium name="The Broad Institute Genomics Platform"/>
            <consortium name="The Broad Institute Genome Sequencing Center for Infectious Disease"/>
            <person name="Wu L."/>
            <person name="Ma J."/>
        </authorList>
    </citation>
    <scope>NUCLEOTIDE SEQUENCE [LARGE SCALE GENOMIC DNA]</scope>
    <source>
        <strain evidence="5">JCM 16704</strain>
    </source>
</reference>
<dbReference type="InterPro" id="IPR013320">
    <property type="entry name" value="ConA-like_dom_sf"/>
</dbReference>
<feature type="domain" description="LamG-like jellyroll fold" evidence="3">
    <location>
        <begin position="175"/>
        <end position="312"/>
    </location>
</feature>
<evidence type="ECO:0000313" key="5">
    <source>
        <dbReference type="Proteomes" id="UP001500101"/>
    </source>
</evidence>
<dbReference type="InterPro" id="IPR013728">
    <property type="entry name" value="BT_3987-like_N"/>
</dbReference>
<organism evidence="4 5">
    <name type="scientific">Sphingobacterium kyonggiense</name>
    <dbReference type="NCBI Taxonomy" id="714075"/>
    <lineage>
        <taxon>Bacteria</taxon>
        <taxon>Pseudomonadati</taxon>
        <taxon>Bacteroidota</taxon>
        <taxon>Sphingobacteriia</taxon>
        <taxon>Sphingobacteriales</taxon>
        <taxon>Sphingobacteriaceae</taxon>
        <taxon>Sphingobacterium</taxon>
    </lineage>
</organism>
<dbReference type="Proteomes" id="UP001500101">
    <property type="component" value="Unassembled WGS sequence"/>
</dbReference>
<keyword evidence="1" id="KW-0732">Signal</keyword>
<evidence type="ECO:0000256" key="2">
    <source>
        <dbReference type="ARBA" id="ARBA00023157"/>
    </source>
</evidence>
<keyword evidence="2" id="KW-1015">Disulfide bond</keyword>
<gene>
    <name evidence="4" type="ORF">GCM10022216_01010</name>
</gene>
<dbReference type="RefSeq" id="WP_344672724.1">
    <property type="nucleotide sequence ID" value="NZ_BAAAZI010000001.1"/>
</dbReference>
<proteinExistence type="predicted"/>
<sequence length="373" mass="41200">MLFIFQSCKQDDENFENKLFLLSPKLETILIKPSVINVEKQIQVAIAKPQDAEILAKVSVDENQVARFNQAFEEKAELLTKEFYDLPNADLKITAGSVKSESLNITFKNVNALDKSKVYVLPISLNSSSLSVLNSESISYFCFKGGDLINKVAGLEKNYLYFDSWKNPAVVNNLRSFTLEALVRAKDFKNFISTIMGIEGKFLIRIGDAGFPSNQVQVATTAGNMPGADPNKGLTANKWTHIAVAVNGTTGSIKLYIDGALQAEVLKPSLGAVNFGIAGINGFQIGRSYEDARYFNGEFSEVRIWNKERSKDEIAGNFYEVPVDSEGLVSYWKCNEGEGNLIKDHTANQNHMIAKSAINWVNVALPEKTVGTK</sequence>
<dbReference type="Gene3D" id="2.60.120.200">
    <property type="match status" value="1"/>
</dbReference>
<dbReference type="Pfam" id="PF13385">
    <property type="entry name" value="Laminin_G_3"/>
    <property type="match status" value="1"/>
</dbReference>
<comment type="caution">
    <text evidence="4">The sequence shown here is derived from an EMBL/GenBank/DDBJ whole genome shotgun (WGS) entry which is preliminary data.</text>
</comment>
<dbReference type="Pfam" id="PF08522">
    <property type="entry name" value="BT_3987-like_N"/>
    <property type="match status" value="1"/>
</dbReference>
<accession>A0ABP7Y5Z6</accession>
<evidence type="ECO:0000259" key="3">
    <source>
        <dbReference type="SMART" id="SM00560"/>
    </source>
</evidence>
<dbReference type="SUPFAM" id="SSF49899">
    <property type="entry name" value="Concanavalin A-like lectins/glucanases"/>
    <property type="match status" value="1"/>
</dbReference>
<dbReference type="InterPro" id="IPR006558">
    <property type="entry name" value="LamG-like"/>
</dbReference>
<dbReference type="Gene3D" id="2.60.40.1740">
    <property type="entry name" value="hypothetical protein (bacova_03559)"/>
    <property type="match status" value="1"/>
</dbReference>
<protein>
    <submittedName>
        <fullName evidence="4">DUF1735 and LamG domain-containing protein</fullName>
    </submittedName>
</protein>
<keyword evidence="5" id="KW-1185">Reference proteome</keyword>
<name>A0ABP7Y5Z6_9SPHI</name>